<sequence length="368" mass="41863">MGHGQSTLQQPLLFSQDLPSSLLLRLHKAGPVVDCPSLSKLEWLCFRSLELIQALRLKMGSGRWFKAVIRLKKVKTSSSKQTKEKLDDLQKDSPRFKNDGANGKSKSFGMPIEDVAAVRIQTAYRAYRARKNLRLLKGAFRLQNLTQGHSVRKHATSTLGYLHSWSHIQAQIRARRLCMVTEGRQRQKRLENQRKLEAKLHDIEVEWCGGADSMDGILSRIHDREEAAVKRERALAYAFSHQWRANSNEMYGLGKDELGKADWGWSWKERWIAARPWESRVPSQFVSPKKSTIRQSSKVSKRNSPSPKARGPVKPPSPNGKSSVKARRLSYPATEKTEKLPTQEKGVKESIKNDKNDKGNTKKEETTS</sequence>
<dbReference type="EnsemblPlants" id="MELO3C007235.2.1">
    <property type="protein sequence ID" value="MELO3C007235.2.1"/>
    <property type="gene ID" value="MELO3C007235.2"/>
</dbReference>
<feature type="compositionally biased region" description="Basic and acidic residues" evidence="3">
    <location>
        <begin position="81"/>
        <end position="98"/>
    </location>
</feature>
<evidence type="ECO:0000256" key="1">
    <source>
        <dbReference type="ARBA" id="ARBA00022860"/>
    </source>
</evidence>
<feature type="region of interest" description="Disordered" evidence="3">
    <location>
        <begin position="80"/>
        <end position="105"/>
    </location>
</feature>
<dbReference type="PANTHER" id="PTHR32295">
    <property type="entry name" value="IQ-DOMAIN 5-RELATED"/>
    <property type="match status" value="1"/>
</dbReference>
<reference evidence="4" key="1">
    <citation type="submission" date="2023-03" db="UniProtKB">
        <authorList>
            <consortium name="EnsemblPlants"/>
        </authorList>
    </citation>
    <scope>IDENTIFICATION</scope>
</reference>
<dbReference type="PROSITE" id="PS50096">
    <property type="entry name" value="IQ"/>
    <property type="match status" value="1"/>
</dbReference>
<dbReference type="GO" id="GO:0005516">
    <property type="term" value="F:calmodulin binding"/>
    <property type="evidence" value="ECO:0007669"/>
    <property type="project" value="UniProtKB-KW"/>
</dbReference>
<dbReference type="PANTHER" id="PTHR32295:SF93">
    <property type="entry name" value="PROTEIN IQ-DOMAIN 9"/>
    <property type="match status" value="1"/>
</dbReference>
<feature type="region of interest" description="Disordered" evidence="3">
    <location>
        <begin position="282"/>
        <end position="368"/>
    </location>
</feature>
<accession>A0A9I9CR98</accession>
<organism evidence="4">
    <name type="scientific">Cucumis melo</name>
    <name type="common">Muskmelon</name>
    <dbReference type="NCBI Taxonomy" id="3656"/>
    <lineage>
        <taxon>Eukaryota</taxon>
        <taxon>Viridiplantae</taxon>
        <taxon>Streptophyta</taxon>
        <taxon>Embryophyta</taxon>
        <taxon>Tracheophyta</taxon>
        <taxon>Spermatophyta</taxon>
        <taxon>Magnoliopsida</taxon>
        <taxon>eudicotyledons</taxon>
        <taxon>Gunneridae</taxon>
        <taxon>Pentapetalae</taxon>
        <taxon>rosids</taxon>
        <taxon>fabids</taxon>
        <taxon>Cucurbitales</taxon>
        <taxon>Cucurbitaceae</taxon>
        <taxon>Benincaseae</taxon>
        <taxon>Cucumis</taxon>
    </lineage>
</organism>
<dbReference type="AlphaFoldDB" id="A0A9I9CR98"/>
<comment type="similarity">
    <text evidence="2">Belongs to the IQD family.</text>
</comment>
<evidence type="ECO:0008006" key="5">
    <source>
        <dbReference type="Google" id="ProtNLM"/>
    </source>
</evidence>
<dbReference type="Gene3D" id="1.20.5.190">
    <property type="match status" value="1"/>
</dbReference>
<name>A0A9I9CR98_CUCME</name>
<evidence type="ECO:0000256" key="2">
    <source>
        <dbReference type="ARBA" id="ARBA00024341"/>
    </source>
</evidence>
<proteinExistence type="inferred from homology"/>
<evidence type="ECO:0000256" key="3">
    <source>
        <dbReference type="SAM" id="MobiDB-lite"/>
    </source>
</evidence>
<feature type="compositionally biased region" description="Basic and acidic residues" evidence="3">
    <location>
        <begin position="335"/>
        <end position="368"/>
    </location>
</feature>
<feature type="compositionally biased region" description="Polar residues" evidence="3">
    <location>
        <begin position="282"/>
        <end position="306"/>
    </location>
</feature>
<dbReference type="Gramene" id="MELO3C007235.2.1">
    <property type="protein sequence ID" value="MELO3C007235.2.1"/>
    <property type="gene ID" value="MELO3C007235.2"/>
</dbReference>
<evidence type="ECO:0000313" key="4">
    <source>
        <dbReference type="EnsemblPlants" id="MELO3C007235.2.1"/>
    </source>
</evidence>
<protein>
    <recommendedName>
        <fullName evidence="5">Protein IQ-DOMAIN 1</fullName>
    </recommendedName>
</protein>
<keyword evidence="1" id="KW-0112">Calmodulin-binding</keyword>